<name>A0A2U3LI95_9FIRM</name>
<dbReference type="Proteomes" id="UP000238916">
    <property type="component" value="Unassembled WGS sequence"/>
</dbReference>
<proteinExistence type="predicted"/>
<gene>
    <name evidence="2" type="ORF">SBF1_5130006</name>
</gene>
<sequence>MYRQIISPVSPTAKSNQAGAPDGGLSEREYSLHVQWLQFYRYFP</sequence>
<protein>
    <submittedName>
        <fullName evidence="2">Uncharacterized protein</fullName>
    </submittedName>
</protein>
<evidence type="ECO:0000313" key="3">
    <source>
        <dbReference type="Proteomes" id="UP000238916"/>
    </source>
</evidence>
<accession>A0A2U3LI95</accession>
<evidence type="ECO:0000313" key="2">
    <source>
        <dbReference type="EMBL" id="SPF51539.1"/>
    </source>
</evidence>
<dbReference type="AlphaFoldDB" id="A0A2U3LI95"/>
<feature type="compositionally biased region" description="Polar residues" evidence="1">
    <location>
        <begin position="7"/>
        <end position="18"/>
    </location>
</feature>
<dbReference type="EMBL" id="OMOF01000461">
    <property type="protein sequence ID" value="SPF51539.1"/>
    <property type="molecule type" value="Genomic_DNA"/>
</dbReference>
<evidence type="ECO:0000256" key="1">
    <source>
        <dbReference type="SAM" id="MobiDB-lite"/>
    </source>
</evidence>
<reference evidence="3" key="1">
    <citation type="submission" date="2018-02" db="EMBL/GenBank/DDBJ databases">
        <authorList>
            <person name="Hausmann B."/>
        </authorList>
    </citation>
    <scope>NUCLEOTIDE SEQUENCE [LARGE SCALE GENOMIC DNA]</scope>
    <source>
        <strain evidence="3">Peat soil MAG SbF1</strain>
    </source>
</reference>
<organism evidence="2 3">
    <name type="scientific">Candidatus Desulfosporosinus infrequens</name>
    <dbReference type="NCBI Taxonomy" id="2043169"/>
    <lineage>
        <taxon>Bacteria</taxon>
        <taxon>Bacillati</taxon>
        <taxon>Bacillota</taxon>
        <taxon>Clostridia</taxon>
        <taxon>Eubacteriales</taxon>
        <taxon>Desulfitobacteriaceae</taxon>
        <taxon>Desulfosporosinus</taxon>
    </lineage>
</organism>
<feature type="region of interest" description="Disordered" evidence="1">
    <location>
        <begin position="1"/>
        <end position="24"/>
    </location>
</feature>